<dbReference type="InterPro" id="IPR026590">
    <property type="entry name" value="Ssirtuin_cat_dom"/>
</dbReference>
<dbReference type="PROSITE" id="PS50305">
    <property type="entry name" value="SIRTUIN"/>
    <property type="match status" value="1"/>
</dbReference>
<keyword evidence="3" id="KW-0520">NAD</keyword>
<accession>A0A0F6YLA1</accession>
<dbReference type="InterPro" id="IPR050134">
    <property type="entry name" value="NAD-dep_sirtuin_deacylases"/>
</dbReference>
<keyword evidence="7" id="KW-1185">Reference proteome</keyword>
<dbReference type="KEGG" id="samy:DB32_006350"/>
<comment type="caution">
    <text evidence="4">Lacks conserved residue(s) required for the propagation of feature annotation.</text>
</comment>
<dbReference type="Proteomes" id="UP000034883">
    <property type="component" value="Chromosome"/>
</dbReference>
<dbReference type="InterPro" id="IPR026591">
    <property type="entry name" value="Sirtuin_cat_small_dom_sf"/>
</dbReference>
<dbReference type="STRING" id="927083.DB32_006350"/>
<dbReference type="AlphaFoldDB" id="A0A0F6YLA1"/>
<gene>
    <name evidence="6" type="ORF">DB32_006350</name>
</gene>
<organism evidence="6 7">
    <name type="scientific">Sandaracinus amylolyticus</name>
    <dbReference type="NCBI Taxonomy" id="927083"/>
    <lineage>
        <taxon>Bacteria</taxon>
        <taxon>Pseudomonadati</taxon>
        <taxon>Myxococcota</taxon>
        <taxon>Polyangia</taxon>
        <taxon>Polyangiales</taxon>
        <taxon>Sandaracinaceae</taxon>
        <taxon>Sandaracinus</taxon>
    </lineage>
</organism>
<dbReference type="GO" id="GO:0070403">
    <property type="term" value="F:NAD+ binding"/>
    <property type="evidence" value="ECO:0007669"/>
    <property type="project" value="InterPro"/>
</dbReference>
<dbReference type="InterPro" id="IPR029035">
    <property type="entry name" value="DHS-like_NAD/FAD-binding_dom"/>
</dbReference>
<dbReference type="Gene3D" id="3.30.1600.10">
    <property type="entry name" value="SIR2/SIRT2 'Small Domain"/>
    <property type="match status" value="1"/>
</dbReference>
<evidence type="ECO:0000259" key="5">
    <source>
        <dbReference type="PROSITE" id="PS50305"/>
    </source>
</evidence>
<dbReference type="Gene3D" id="3.40.50.1220">
    <property type="entry name" value="TPP-binding domain"/>
    <property type="match status" value="1"/>
</dbReference>
<evidence type="ECO:0000256" key="4">
    <source>
        <dbReference type="PROSITE-ProRule" id="PRU00236"/>
    </source>
</evidence>
<dbReference type="GO" id="GO:0017136">
    <property type="term" value="F:histone deacetylase activity, NAD-dependent"/>
    <property type="evidence" value="ECO:0007669"/>
    <property type="project" value="TreeGrafter"/>
</dbReference>
<dbReference type="Pfam" id="PF02146">
    <property type="entry name" value="SIR2"/>
    <property type="match status" value="1"/>
</dbReference>
<proteinExistence type="predicted"/>
<keyword evidence="2" id="KW-0808">Transferase</keyword>
<dbReference type="InterPro" id="IPR003000">
    <property type="entry name" value="Sirtuin"/>
</dbReference>
<sequence length="276" mass="30878">MLALLDDALSREGPMLFLTGAGISAESGIPTFRGPEGYWTIGSKNYRAEELATYEAFTRMPEEVWAWYLYRRSVCRAASANAAHLALVELERALGDRFLLITQNVDGLHLRAGSTPARTFQIHGNIDYLRCEDESPEELHPRIREIPAGISLEWPKTRRIADAERALLQCCGRGRWSRPHVLWFDESYDEPLFRFESSMDAVRRASLVVVIGTSGATTLPSHIVNVAAHRRVPMLVVNQDESPFTQIAERLSSAAVLRGTATQYVPAITRALIERA</sequence>
<evidence type="ECO:0000313" key="6">
    <source>
        <dbReference type="EMBL" id="AKF09201.1"/>
    </source>
</evidence>
<dbReference type="EMBL" id="CP011125">
    <property type="protein sequence ID" value="AKF09201.1"/>
    <property type="molecule type" value="Genomic_DNA"/>
</dbReference>
<dbReference type="PANTHER" id="PTHR11085">
    <property type="entry name" value="NAD-DEPENDENT PROTEIN DEACYLASE SIRTUIN-5, MITOCHONDRIAL-RELATED"/>
    <property type="match status" value="1"/>
</dbReference>
<dbReference type="SUPFAM" id="SSF52467">
    <property type="entry name" value="DHS-like NAD/FAD-binding domain"/>
    <property type="match status" value="1"/>
</dbReference>
<dbReference type="EC" id="2.3.1.286" evidence="1"/>
<protein>
    <recommendedName>
        <fullName evidence="1">protein acetyllysine N-acetyltransferase</fullName>
        <ecNumber evidence="1">2.3.1.286</ecNumber>
    </recommendedName>
</protein>
<evidence type="ECO:0000256" key="3">
    <source>
        <dbReference type="ARBA" id="ARBA00023027"/>
    </source>
</evidence>
<feature type="domain" description="Deacetylase sirtuin-type" evidence="5">
    <location>
        <begin position="1"/>
        <end position="275"/>
    </location>
</feature>
<evidence type="ECO:0000256" key="2">
    <source>
        <dbReference type="ARBA" id="ARBA00022679"/>
    </source>
</evidence>
<name>A0A0F6YLA1_9BACT</name>
<evidence type="ECO:0000313" key="7">
    <source>
        <dbReference type="Proteomes" id="UP000034883"/>
    </source>
</evidence>
<reference evidence="6 7" key="1">
    <citation type="submission" date="2015-03" db="EMBL/GenBank/DDBJ databases">
        <title>Genome assembly of Sandaracinus amylolyticus DSM 53668.</title>
        <authorList>
            <person name="Sharma G."/>
            <person name="Subramanian S."/>
        </authorList>
    </citation>
    <scope>NUCLEOTIDE SEQUENCE [LARGE SCALE GENOMIC DNA]</scope>
    <source>
        <strain evidence="6 7">DSM 53668</strain>
    </source>
</reference>
<dbReference type="PANTHER" id="PTHR11085:SF4">
    <property type="entry name" value="NAD-DEPENDENT PROTEIN DEACYLASE"/>
    <property type="match status" value="1"/>
</dbReference>
<evidence type="ECO:0000256" key="1">
    <source>
        <dbReference type="ARBA" id="ARBA00012928"/>
    </source>
</evidence>